<sequence length="559" mass="64900">MFSTRNSTSKILNSHNNLRDNFISLPVTTKNHFTNFPVNKVMVLPSSSVPEIIPILTSPDNQPAPNKTEYKEREHNHIKIVSRDQLVSSKGKDREHTVIRTDNQLMSNRGKEREHSDIRIDNRFVSSKGKTRDHHDVAIDDQFISNEAKNKEREHINITESLETIQDDEEIEDMEIDDDIPQPTIIISNQLTETKRASNQAPSNKLIETGHAPVEQQLKNPVRFVEKVIKFFDSYDYEFDIFNITIDFSNKYQEIFRGDSVYLKPYHNSPCILLDQLRTILSNKINSACVHETDFVNLEKLAAEFYEKLLSAEINHQNSVKDFRRNEFRPLGCEEWRKYNLNYVNNKRKFKYLPAFPRRLPQKNINRRNRIKKTEKMKTNMVPNHLNNYVFNQGVQHSSITRPTRPTPQESNQIFNSPTFPHTIMKDSPSNPLPSTPSNTPNIPYNNERANYMRERKYNKIMASAIQELAIASLAMKYNPEVVPGKLDGVVRKLGLKKVARECGSLEAYSEYLIKTYNYGGMDTVMKHLEEKYSSRLKVQSRGQTKELQKQTIDKIGIP</sequence>
<feature type="compositionally biased region" description="Polar residues" evidence="1">
    <location>
        <begin position="398"/>
        <end position="420"/>
    </location>
</feature>
<evidence type="ECO:0000313" key="2">
    <source>
        <dbReference type="EMBL" id="GBB93066.1"/>
    </source>
</evidence>
<reference evidence="2 4" key="1">
    <citation type="submission" date="2017-11" db="EMBL/GenBank/DDBJ databases">
        <title>The genome of Rhizophagus clarus HR1 reveals common genetic basis of auxotrophy among arbuscular mycorrhizal fungi.</title>
        <authorList>
            <person name="Kobayashi Y."/>
        </authorList>
    </citation>
    <scope>NUCLEOTIDE SEQUENCE [LARGE SCALE GENOMIC DNA]</scope>
    <source>
        <strain evidence="2 4">HR1</strain>
    </source>
</reference>
<reference evidence="3" key="2">
    <citation type="submission" date="2019-10" db="EMBL/GenBank/DDBJ databases">
        <title>Conservation and host-specific expression of non-tandemly repeated heterogenous ribosome RNA gene in arbuscular mycorrhizal fungi.</title>
        <authorList>
            <person name="Maeda T."/>
            <person name="Kobayashi Y."/>
            <person name="Nakagawa T."/>
            <person name="Ezawa T."/>
            <person name="Yamaguchi K."/>
            <person name="Bino T."/>
            <person name="Nishimoto Y."/>
            <person name="Shigenobu S."/>
            <person name="Kawaguchi M."/>
        </authorList>
    </citation>
    <scope>NUCLEOTIDE SEQUENCE</scope>
    <source>
        <strain evidence="3">HR1</strain>
    </source>
</reference>
<dbReference type="Proteomes" id="UP000247702">
    <property type="component" value="Unassembled WGS sequence"/>
</dbReference>
<gene>
    <name evidence="3" type="ORF">RCL2_002495400</name>
    <name evidence="2" type="ORF">RclHR1_02100015</name>
</gene>
<dbReference type="OrthoDB" id="2345795at2759"/>
<protein>
    <submittedName>
        <fullName evidence="2">Uncharacterized protein</fullName>
    </submittedName>
</protein>
<evidence type="ECO:0000256" key="1">
    <source>
        <dbReference type="SAM" id="MobiDB-lite"/>
    </source>
</evidence>
<accession>A0A2Z6RL65</accession>
<name>A0A2Z6RL65_9GLOM</name>
<feature type="compositionally biased region" description="Low complexity" evidence="1">
    <location>
        <begin position="436"/>
        <end position="446"/>
    </location>
</feature>
<proteinExistence type="predicted"/>
<evidence type="ECO:0000313" key="3">
    <source>
        <dbReference type="EMBL" id="GES98404.1"/>
    </source>
</evidence>
<comment type="caution">
    <text evidence="2">The sequence shown here is derived from an EMBL/GenBank/DDBJ whole genome shotgun (WGS) entry which is preliminary data.</text>
</comment>
<feature type="region of interest" description="Disordered" evidence="1">
    <location>
        <begin position="398"/>
        <end position="446"/>
    </location>
</feature>
<dbReference type="EMBL" id="BEXD01001225">
    <property type="protein sequence ID" value="GBB93066.1"/>
    <property type="molecule type" value="Genomic_DNA"/>
</dbReference>
<evidence type="ECO:0000313" key="4">
    <source>
        <dbReference type="Proteomes" id="UP000247702"/>
    </source>
</evidence>
<dbReference type="Proteomes" id="UP000615446">
    <property type="component" value="Unassembled WGS sequence"/>
</dbReference>
<dbReference type="EMBL" id="BLAL01000268">
    <property type="protein sequence ID" value="GES98404.1"/>
    <property type="molecule type" value="Genomic_DNA"/>
</dbReference>
<keyword evidence="4" id="KW-1185">Reference proteome</keyword>
<dbReference type="AlphaFoldDB" id="A0A2Z6RL65"/>
<organism evidence="2 4">
    <name type="scientific">Rhizophagus clarus</name>
    <dbReference type="NCBI Taxonomy" id="94130"/>
    <lineage>
        <taxon>Eukaryota</taxon>
        <taxon>Fungi</taxon>
        <taxon>Fungi incertae sedis</taxon>
        <taxon>Mucoromycota</taxon>
        <taxon>Glomeromycotina</taxon>
        <taxon>Glomeromycetes</taxon>
        <taxon>Glomerales</taxon>
        <taxon>Glomeraceae</taxon>
        <taxon>Rhizophagus</taxon>
    </lineage>
</organism>